<evidence type="ECO:0000256" key="1">
    <source>
        <dbReference type="SAM" id="MobiDB-lite"/>
    </source>
</evidence>
<gene>
    <name evidence="2" type="ORF">E6O75_ATG05053</name>
</gene>
<evidence type="ECO:0000313" key="3">
    <source>
        <dbReference type="Proteomes" id="UP000298493"/>
    </source>
</evidence>
<comment type="caution">
    <text evidence="2">The sequence shown here is derived from an EMBL/GenBank/DDBJ whole genome shotgun (WGS) entry which is preliminary data.</text>
</comment>
<feature type="region of interest" description="Disordered" evidence="1">
    <location>
        <begin position="1"/>
        <end position="56"/>
    </location>
</feature>
<feature type="compositionally biased region" description="Pro residues" evidence="1">
    <location>
        <begin position="7"/>
        <end position="16"/>
    </location>
</feature>
<sequence>MTSQYPKKPPQPTPEPEPAHQQSRIDDVMEVQPSPGPQEAQEPAQQERNPYHAEPRQLAASEWLLHFRPW</sequence>
<keyword evidence="3" id="KW-1185">Reference proteome</keyword>
<dbReference type="AlphaFoldDB" id="A0A4Z1NZH5"/>
<feature type="compositionally biased region" description="Low complexity" evidence="1">
    <location>
        <begin position="37"/>
        <end position="47"/>
    </location>
</feature>
<evidence type="ECO:0000313" key="2">
    <source>
        <dbReference type="EMBL" id="TID21658.1"/>
    </source>
</evidence>
<reference evidence="2 3" key="1">
    <citation type="submission" date="2019-04" db="EMBL/GenBank/DDBJ databases">
        <title>High contiguity whole genome sequence and gene annotation resource for two Venturia nashicola isolates.</title>
        <authorList>
            <person name="Prokchorchik M."/>
            <person name="Won K."/>
            <person name="Lee Y."/>
            <person name="Choi E.D."/>
            <person name="Segonzac C."/>
            <person name="Sohn K.H."/>
        </authorList>
    </citation>
    <scope>NUCLEOTIDE SEQUENCE [LARGE SCALE GENOMIC DNA]</scope>
    <source>
        <strain evidence="2 3">PRI2</strain>
    </source>
</reference>
<dbReference type="Proteomes" id="UP000298493">
    <property type="component" value="Unassembled WGS sequence"/>
</dbReference>
<name>A0A4Z1NZH5_9PEZI</name>
<dbReference type="EMBL" id="SNSC02000009">
    <property type="protein sequence ID" value="TID21658.1"/>
    <property type="molecule type" value="Genomic_DNA"/>
</dbReference>
<proteinExistence type="predicted"/>
<organism evidence="2 3">
    <name type="scientific">Venturia nashicola</name>
    <dbReference type="NCBI Taxonomy" id="86259"/>
    <lineage>
        <taxon>Eukaryota</taxon>
        <taxon>Fungi</taxon>
        <taxon>Dikarya</taxon>
        <taxon>Ascomycota</taxon>
        <taxon>Pezizomycotina</taxon>
        <taxon>Dothideomycetes</taxon>
        <taxon>Pleosporomycetidae</taxon>
        <taxon>Venturiales</taxon>
        <taxon>Venturiaceae</taxon>
        <taxon>Venturia</taxon>
    </lineage>
</organism>
<protein>
    <submittedName>
        <fullName evidence="2">Uncharacterized protein</fullName>
    </submittedName>
</protein>
<accession>A0A4Z1NZH5</accession>